<dbReference type="Gene3D" id="2.40.50.140">
    <property type="entry name" value="Nucleic acid-binding proteins"/>
    <property type="match status" value="1"/>
</dbReference>
<evidence type="ECO:0000313" key="10">
    <source>
        <dbReference type="EMBL" id="KAG9237125.1"/>
    </source>
</evidence>
<feature type="domain" description="RNA polymerase Rpb7-like N-terminal" evidence="8">
    <location>
        <begin position="9"/>
        <end position="64"/>
    </location>
</feature>
<keyword evidence="4 6" id="KW-0804">Transcription</keyword>
<keyword evidence="5 6" id="KW-0539">Nucleus</keyword>
<evidence type="ECO:0000256" key="5">
    <source>
        <dbReference type="ARBA" id="ARBA00023242"/>
    </source>
</evidence>
<comment type="caution">
    <text evidence="10">The sequence shown here is derived from an EMBL/GenBank/DDBJ whole genome shotgun (WGS) entry which is preliminary data.</text>
</comment>
<dbReference type="InterPro" id="IPR045113">
    <property type="entry name" value="Rpb7-like"/>
</dbReference>
<evidence type="ECO:0000256" key="6">
    <source>
        <dbReference type="RuleBase" id="RU369086"/>
    </source>
</evidence>
<dbReference type="SUPFAM" id="SSF50249">
    <property type="entry name" value="Nucleic acid-binding proteins"/>
    <property type="match status" value="1"/>
</dbReference>
<dbReference type="PANTHER" id="PTHR12709:SF1">
    <property type="entry name" value="DNA-DIRECTED RNA POLYMERASE III SUBUNIT RPC8"/>
    <property type="match status" value="1"/>
</dbReference>
<evidence type="ECO:0000256" key="4">
    <source>
        <dbReference type="ARBA" id="ARBA00023163"/>
    </source>
</evidence>
<comment type="subcellular location">
    <subcellularLocation>
        <location evidence="1 6">Nucleus</location>
    </subcellularLocation>
</comment>
<proteinExistence type="inferred from homology"/>
<dbReference type="GO" id="GO:0005666">
    <property type="term" value="C:RNA polymerase III complex"/>
    <property type="evidence" value="ECO:0007669"/>
    <property type="project" value="TreeGrafter"/>
</dbReference>
<evidence type="ECO:0000259" key="8">
    <source>
        <dbReference type="Pfam" id="PF03876"/>
    </source>
</evidence>
<organism evidence="10 11">
    <name type="scientific">Amylocarpus encephaloides</name>
    <dbReference type="NCBI Taxonomy" id="45428"/>
    <lineage>
        <taxon>Eukaryota</taxon>
        <taxon>Fungi</taxon>
        <taxon>Dikarya</taxon>
        <taxon>Ascomycota</taxon>
        <taxon>Pezizomycotina</taxon>
        <taxon>Leotiomycetes</taxon>
        <taxon>Helotiales</taxon>
        <taxon>Helotiales incertae sedis</taxon>
        <taxon>Amylocarpus</taxon>
    </lineage>
</organism>
<dbReference type="Proteomes" id="UP000824998">
    <property type="component" value="Unassembled WGS sequence"/>
</dbReference>
<name>A0A9P7YQ07_9HELO</name>
<evidence type="ECO:0000256" key="7">
    <source>
        <dbReference type="SAM" id="MobiDB-lite"/>
    </source>
</evidence>
<comment type="similarity">
    <text evidence="2">Belongs to the eukaryotic RPB7/RPC8 RNA polymerase subunit family.</text>
</comment>
<evidence type="ECO:0000256" key="3">
    <source>
        <dbReference type="ARBA" id="ARBA00022478"/>
    </source>
</evidence>
<dbReference type="PANTHER" id="PTHR12709">
    <property type="entry name" value="DNA-DIRECTED RNA POLYMERASE II, III"/>
    <property type="match status" value="1"/>
</dbReference>
<dbReference type="InterPro" id="IPR036898">
    <property type="entry name" value="RNA_pol_Rpb7-like_N_sf"/>
</dbReference>
<dbReference type="AlphaFoldDB" id="A0A9P7YQ07"/>
<dbReference type="Pfam" id="PF08292">
    <property type="entry name" value="RNA_pol_Rbc25"/>
    <property type="match status" value="1"/>
</dbReference>
<keyword evidence="11" id="KW-1185">Reference proteome</keyword>
<dbReference type="Pfam" id="PF03876">
    <property type="entry name" value="SHS2_Rpb7-N"/>
    <property type="match status" value="1"/>
</dbReference>
<protein>
    <recommendedName>
        <fullName evidence="6">DNA-directed RNA polymerase subunit</fullName>
    </recommendedName>
</protein>
<dbReference type="InterPro" id="IPR012340">
    <property type="entry name" value="NA-bd_OB-fold"/>
</dbReference>
<feature type="domain" description="RNA polymerase III subunit Rpc25" evidence="9">
    <location>
        <begin position="83"/>
        <end position="195"/>
    </location>
</feature>
<evidence type="ECO:0000313" key="11">
    <source>
        <dbReference type="Proteomes" id="UP000824998"/>
    </source>
</evidence>
<evidence type="ECO:0000259" key="9">
    <source>
        <dbReference type="Pfam" id="PF08292"/>
    </source>
</evidence>
<dbReference type="FunFam" id="2.40.50.140:FF:000221">
    <property type="entry name" value="DNA-directed RNA polymerase III subunit"/>
    <property type="match status" value="1"/>
</dbReference>
<evidence type="ECO:0000256" key="2">
    <source>
        <dbReference type="ARBA" id="ARBA00009307"/>
    </source>
</evidence>
<dbReference type="InterPro" id="IPR013238">
    <property type="entry name" value="RNA_pol_III_Rbc25"/>
</dbReference>
<dbReference type="FunFam" id="3.30.1490.120:FF:000001">
    <property type="entry name" value="DNA-directed RNA polymerase II subunit RPB7"/>
    <property type="match status" value="1"/>
</dbReference>
<dbReference type="Gene3D" id="3.30.1490.120">
    <property type="entry name" value="RNA polymerase Rpb7-like, N-terminal domain"/>
    <property type="match status" value="1"/>
</dbReference>
<sequence>MFILTKIADLVQIVPEDFEKEASQAIEDNINAKYANRVIQKIGLCICLYDLLSASEGLIGHGTGLVNVNVEFRLIVFRPFKHEVLLGKISSATPEGIRIRTNFFKDIFVPQHRLPEGAAFNDAEQVFTWTTEDTVLYYDNHETVRFRVEEERWHDQAPTKATGGENDQDVEERKVSPYGIIASMEDSGMGPCLWWDDVDVAEEVE</sequence>
<reference evidence="10" key="1">
    <citation type="journal article" date="2021" name="IMA Fungus">
        <title>Genomic characterization of three marine fungi, including Emericellopsis atlantica sp. nov. with signatures of a generalist lifestyle and marine biomass degradation.</title>
        <authorList>
            <person name="Hagestad O.C."/>
            <person name="Hou L."/>
            <person name="Andersen J.H."/>
            <person name="Hansen E.H."/>
            <person name="Altermark B."/>
            <person name="Li C."/>
            <person name="Kuhnert E."/>
            <person name="Cox R.J."/>
            <person name="Crous P.W."/>
            <person name="Spatafora J.W."/>
            <person name="Lail K."/>
            <person name="Amirebrahimi M."/>
            <person name="Lipzen A."/>
            <person name="Pangilinan J."/>
            <person name="Andreopoulos W."/>
            <person name="Hayes R.D."/>
            <person name="Ng V."/>
            <person name="Grigoriev I.V."/>
            <person name="Jackson S.A."/>
            <person name="Sutton T.D.S."/>
            <person name="Dobson A.D.W."/>
            <person name="Rama T."/>
        </authorList>
    </citation>
    <scope>NUCLEOTIDE SEQUENCE</scope>
    <source>
        <strain evidence="10">TRa018bII</strain>
    </source>
</reference>
<dbReference type="GO" id="GO:0006384">
    <property type="term" value="P:transcription initiation at RNA polymerase III promoter"/>
    <property type="evidence" value="ECO:0007669"/>
    <property type="project" value="TreeGrafter"/>
</dbReference>
<gene>
    <name evidence="10" type="ORF">BJ875DRAFT_502933</name>
</gene>
<dbReference type="CDD" id="cd04330">
    <property type="entry name" value="RNAP_III_Rpc25_N"/>
    <property type="match status" value="1"/>
</dbReference>
<feature type="region of interest" description="Disordered" evidence="7">
    <location>
        <begin position="153"/>
        <end position="172"/>
    </location>
</feature>
<dbReference type="InterPro" id="IPR005576">
    <property type="entry name" value="Rpb7-like_N"/>
</dbReference>
<dbReference type="EMBL" id="MU251393">
    <property type="protein sequence ID" value="KAG9237125.1"/>
    <property type="molecule type" value="Genomic_DNA"/>
</dbReference>
<keyword evidence="3 6" id="KW-0240">DNA-directed RNA polymerase</keyword>
<dbReference type="SUPFAM" id="SSF88798">
    <property type="entry name" value="N-terminal, heterodimerisation domain of RBP7 (RpoE)"/>
    <property type="match status" value="1"/>
</dbReference>
<comment type="function">
    <text evidence="6">DNA-dependent RNA polymerase which catalyzes the transcription of DNA into RNA using the four ribonucleoside triphosphates as substrates.</text>
</comment>
<dbReference type="OrthoDB" id="10256606at2759"/>
<evidence type="ECO:0000256" key="1">
    <source>
        <dbReference type="ARBA" id="ARBA00004123"/>
    </source>
</evidence>
<accession>A0A9P7YQ07</accession>